<dbReference type="EMBL" id="JANBVN010000024">
    <property type="protein sequence ID" value="KAJ9161338.1"/>
    <property type="molecule type" value="Genomic_DNA"/>
</dbReference>
<proteinExistence type="predicted"/>
<dbReference type="InterPro" id="IPR011058">
    <property type="entry name" value="Cyanovirin-N"/>
</dbReference>
<dbReference type="Pfam" id="PF08881">
    <property type="entry name" value="CVNH"/>
    <property type="match status" value="1"/>
</dbReference>
<accession>A0AA38RYY7</accession>
<evidence type="ECO:0000313" key="4">
    <source>
        <dbReference type="EMBL" id="KAJ9161338.1"/>
    </source>
</evidence>
<reference evidence="4" key="1">
    <citation type="submission" date="2022-07" db="EMBL/GenBank/DDBJ databases">
        <title>Fungi with potential for degradation of polypropylene.</title>
        <authorList>
            <person name="Gostincar C."/>
        </authorList>
    </citation>
    <scope>NUCLEOTIDE SEQUENCE</scope>
    <source>
        <strain evidence="4">EXF-13287</strain>
    </source>
</reference>
<dbReference type="InterPro" id="IPR036673">
    <property type="entry name" value="Cyanovirin-N_sf"/>
</dbReference>
<evidence type="ECO:0000256" key="1">
    <source>
        <dbReference type="SAM" id="MobiDB-lite"/>
    </source>
</evidence>
<feature type="signal peptide" evidence="2">
    <location>
        <begin position="1"/>
        <end position="20"/>
    </location>
</feature>
<evidence type="ECO:0000313" key="5">
    <source>
        <dbReference type="Proteomes" id="UP001174691"/>
    </source>
</evidence>
<dbReference type="SUPFAM" id="SSF51322">
    <property type="entry name" value="Cyanovirin-N"/>
    <property type="match status" value="1"/>
</dbReference>
<dbReference type="SMART" id="SM01111">
    <property type="entry name" value="CVNH"/>
    <property type="match status" value="1"/>
</dbReference>
<dbReference type="Proteomes" id="UP001174691">
    <property type="component" value="Unassembled WGS sequence"/>
</dbReference>
<evidence type="ECO:0000256" key="2">
    <source>
        <dbReference type="SAM" id="SignalP"/>
    </source>
</evidence>
<protein>
    <recommendedName>
        <fullName evidence="3">Cyanovirin-N domain-containing protein</fullName>
    </recommendedName>
</protein>
<dbReference type="Gene3D" id="2.30.60.10">
    <property type="entry name" value="Cyanovirin-N"/>
    <property type="match status" value="1"/>
</dbReference>
<feature type="region of interest" description="Disordered" evidence="1">
    <location>
        <begin position="216"/>
        <end position="238"/>
    </location>
</feature>
<comment type="caution">
    <text evidence="4">The sequence shown here is derived from an EMBL/GenBank/DDBJ whole genome shotgun (WGS) entry which is preliminary data.</text>
</comment>
<name>A0AA38RYY7_9PEZI</name>
<organism evidence="4 5">
    <name type="scientific">Coniochaeta hoffmannii</name>
    <dbReference type="NCBI Taxonomy" id="91930"/>
    <lineage>
        <taxon>Eukaryota</taxon>
        <taxon>Fungi</taxon>
        <taxon>Dikarya</taxon>
        <taxon>Ascomycota</taxon>
        <taxon>Pezizomycotina</taxon>
        <taxon>Sordariomycetes</taxon>
        <taxon>Sordariomycetidae</taxon>
        <taxon>Coniochaetales</taxon>
        <taxon>Coniochaetaceae</taxon>
        <taxon>Coniochaeta</taxon>
    </lineage>
</organism>
<gene>
    <name evidence="4" type="ORF">NKR19_g2401</name>
</gene>
<evidence type="ECO:0000259" key="3">
    <source>
        <dbReference type="SMART" id="SM01111"/>
    </source>
</evidence>
<dbReference type="AlphaFoldDB" id="A0AA38RYY7"/>
<keyword evidence="5" id="KW-1185">Reference proteome</keyword>
<keyword evidence="2" id="KW-0732">Signal</keyword>
<feature type="chain" id="PRO_5041395200" description="Cyanovirin-N domain-containing protein" evidence="2">
    <location>
        <begin position="21"/>
        <end position="238"/>
    </location>
</feature>
<feature type="domain" description="Cyanovirin-N" evidence="3">
    <location>
        <begin position="31"/>
        <end position="135"/>
    </location>
</feature>
<sequence>MSSITALLAIWSLLVLPIAAQSEGHVNELANFRHNCSTPDLDGSTLTAPCQDLCNWCWSFYVSSIDLNKCIAYNGEDALLPMIDGNYGKQCTDCYTNFREPDVLQCSCTGNDGAMRDVALDLNQAIGTRCGRLSCQGYTADLGPPLAGPDRDDCGVQSSNPSGNKMAARATAPPGLLYVRRGLVYRQLPPNSTTAADSTPTVSVIITLTVQPQAADTAAAPVEVVKDPGVGGQDTDAD</sequence>